<dbReference type="PATRIC" id="fig|471514.4.peg.4121"/>
<gene>
    <name evidence="2" type="ORF">AN477_20295</name>
</gene>
<organism evidence="2 3">
    <name type="scientific">Alicyclobacillus ferrooxydans</name>
    <dbReference type="NCBI Taxonomy" id="471514"/>
    <lineage>
        <taxon>Bacteria</taxon>
        <taxon>Bacillati</taxon>
        <taxon>Bacillota</taxon>
        <taxon>Bacilli</taxon>
        <taxon>Bacillales</taxon>
        <taxon>Alicyclobacillaceae</taxon>
        <taxon>Alicyclobacillus</taxon>
    </lineage>
</organism>
<feature type="transmembrane region" description="Helical" evidence="1">
    <location>
        <begin position="136"/>
        <end position="157"/>
    </location>
</feature>
<protein>
    <submittedName>
        <fullName evidence="2">Uncharacterized protein</fullName>
    </submittedName>
</protein>
<keyword evidence="1" id="KW-0472">Membrane</keyword>
<evidence type="ECO:0000313" key="3">
    <source>
        <dbReference type="Proteomes" id="UP000050482"/>
    </source>
</evidence>
<feature type="transmembrane region" description="Helical" evidence="1">
    <location>
        <begin position="77"/>
        <end position="94"/>
    </location>
</feature>
<feature type="transmembrane region" description="Helical" evidence="1">
    <location>
        <begin position="37"/>
        <end position="57"/>
    </location>
</feature>
<keyword evidence="3" id="KW-1185">Reference proteome</keyword>
<dbReference type="RefSeq" id="WP_245631909.1">
    <property type="nucleotide sequence ID" value="NZ_LJCO01000090.1"/>
</dbReference>
<feature type="transmembrane region" description="Helical" evidence="1">
    <location>
        <begin position="106"/>
        <end position="130"/>
    </location>
</feature>
<comment type="caution">
    <text evidence="2">The sequence shown here is derived from an EMBL/GenBank/DDBJ whole genome shotgun (WGS) entry which is preliminary data.</text>
</comment>
<sequence length="163" mass="19251">MIVYDTRFNANEWFVIVGLCVGVVLTVVFPKRFSRQVAAVFFMCGVYSGFFFDHSLSVEPVSFYDVNDVSKFQMMDFISYWMYGAVSYFFFYIYDRLQPKASYIPLYILVWSLACMGAEWIAVLCGVYHYSHGYKFIYCFPIYLLVQSAWMALYYTFKRKGFV</sequence>
<dbReference type="EMBL" id="LJCO01000090">
    <property type="protein sequence ID" value="KPV41851.1"/>
    <property type="molecule type" value="Genomic_DNA"/>
</dbReference>
<accession>A0A0P9EH21</accession>
<dbReference type="Proteomes" id="UP000050482">
    <property type="component" value="Unassembled WGS sequence"/>
</dbReference>
<evidence type="ECO:0000313" key="2">
    <source>
        <dbReference type="EMBL" id="KPV41851.1"/>
    </source>
</evidence>
<dbReference type="AlphaFoldDB" id="A0A0P9EH21"/>
<reference evidence="2 3" key="1">
    <citation type="submission" date="2015-09" db="EMBL/GenBank/DDBJ databases">
        <title>Draft genome sequence of Alicyclobacillus ferrooxydans DSM 22381.</title>
        <authorList>
            <person name="Hemp J."/>
        </authorList>
    </citation>
    <scope>NUCLEOTIDE SEQUENCE [LARGE SCALE GENOMIC DNA]</scope>
    <source>
        <strain evidence="2 3">TC-34</strain>
    </source>
</reference>
<evidence type="ECO:0000256" key="1">
    <source>
        <dbReference type="SAM" id="Phobius"/>
    </source>
</evidence>
<keyword evidence="1" id="KW-0812">Transmembrane</keyword>
<keyword evidence="1" id="KW-1133">Transmembrane helix</keyword>
<feature type="transmembrane region" description="Helical" evidence="1">
    <location>
        <begin position="13"/>
        <end position="30"/>
    </location>
</feature>
<proteinExistence type="predicted"/>
<name>A0A0P9EH21_9BACL</name>